<name>A0A2P6MBX9_9GAMM</name>
<dbReference type="PANTHER" id="PTHR23416">
    <property type="entry name" value="SIALIC ACID SYNTHASE-RELATED"/>
    <property type="match status" value="1"/>
</dbReference>
<dbReference type="PROSITE" id="PS00101">
    <property type="entry name" value="HEXAPEP_TRANSFERASES"/>
    <property type="match status" value="1"/>
</dbReference>
<dbReference type="Pfam" id="PF00132">
    <property type="entry name" value="Hexapep"/>
    <property type="match status" value="1"/>
</dbReference>
<dbReference type="PANTHER" id="PTHR23416:SF23">
    <property type="entry name" value="ACETYLTRANSFERASE C18B11.09C-RELATED"/>
    <property type="match status" value="1"/>
</dbReference>
<dbReference type="Proteomes" id="UP000241736">
    <property type="component" value="Unassembled WGS sequence"/>
</dbReference>
<dbReference type="InterPro" id="IPR051159">
    <property type="entry name" value="Hexapeptide_acetyltransf"/>
</dbReference>
<evidence type="ECO:0000256" key="3">
    <source>
        <dbReference type="ARBA" id="ARBA00022737"/>
    </source>
</evidence>
<evidence type="ECO:0000256" key="1">
    <source>
        <dbReference type="ARBA" id="ARBA00007274"/>
    </source>
</evidence>
<keyword evidence="6" id="KW-1185">Reference proteome</keyword>
<proteinExistence type="inferred from homology"/>
<reference evidence="5 6" key="1">
    <citation type="submission" date="2018-03" db="EMBL/GenBank/DDBJ databases">
        <title>Arenimonas caeni sp. nov., isolated from activated sludge.</title>
        <authorList>
            <person name="Liu H."/>
        </authorList>
    </citation>
    <scope>NUCLEOTIDE SEQUENCE [LARGE SCALE GENOMIC DNA]</scope>
    <source>
        <strain evidence="6">z29</strain>
    </source>
</reference>
<dbReference type="CDD" id="cd04647">
    <property type="entry name" value="LbH_MAT_like"/>
    <property type="match status" value="1"/>
</dbReference>
<dbReference type="EMBL" id="PVLF01000002">
    <property type="protein sequence ID" value="PRH83495.1"/>
    <property type="molecule type" value="Genomic_DNA"/>
</dbReference>
<dbReference type="InterPro" id="IPR018357">
    <property type="entry name" value="Hexapep_transf_CS"/>
</dbReference>
<evidence type="ECO:0000256" key="4">
    <source>
        <dbReference type="ARBA" id="ARBA00023315"/>
    </source>
</evidence>
<dbReference type="OrthoDB" id="9815592at2"/>
<dbReference type="GO" id="GO:0008374">
    <property type="term" value="F:O-acyltransferase activity"/>
    <property type="evidence" value="ECO:0007669"/>
    <property type="project" value="TreeGrafter"/>
</dbReference>
<keyword evidence="3" id="KW-0677">Repeat</keyword>
<dbReference type="InterPro" id="IPR001451">
    <property type="entry name" value="Hexapep"/>
</dbReference>
<keyword evidence="2" id="KW-0808">Transferase</keyword>
<protein>
    <recommendedName>
        <fullName evidence="7">Acetyltransferase</fullName>
    </recommendedName>
</protein>
<evidence type="ECO:0008006" key="7">
    <source>
        <dbReference type="Google" id="ProtNLM"/>
    </source>
</evidence>
<evidence type="ECO:0000313" key="5">
    <source>
        <dbReference type="EMBL" id="PRH83495.1"/>
    </source>
</evidence>
<dbReference type="Gene3D" id="2.160.10.10">
    <property type="entry name" value="Hexapeptide repeat proteins"/>
    <property type="match status" value="1"/>
</dbReference>
<dbReference type="RefSeq" id="WP_106989373.1">
    <property type="nucleotide sequence ID" value="NZ_KZ679084.1"/>
</dbReference>
<evidence type="ECO:0000313" key="6">
    <source>
        <dbReference type="Proteomes" id="UP000241736"/>
    </source>
</evidence>
<sequence length="130" mass="13276">MNHELGLSNLRIGQGVYIGPDVLLDLAGPLLIGDRSTISARCVLLTHHDPGASQGNSLAQHFPPSAGGCEVGMDCWIGAGAILLEGAELGAQSVVGAGALVRSKLPGGFVYAGSPARAIRRVGAKQVREP</sequence>
<comment type="caution">
    <text evidence="5">The sequence shown here is derived from an EMBL/GenBank/DDBJ whole genome shotgun (WGS) entry which is preliminary data.</text>
</comment>
<comment type="similarity">
    <text evidence="1">Belongs to the transferase hexapeptide repeat family.</text>
</comment>
<dbReference type="AlphaFoldDB" id="A0A2P6MBX9"/>
<dbReference type="InterPro" id="IPR011004">
    <property type="entry name" value="Trimer_LpxA-like_sf"/>
</dbReference>
<accession>A0A2P6MBX9</accession>
<dbReference type="SUPFAM" id="SSF51161">
    <property type="entry name" value="Trimeric LpxA-like enzymes"/>
    <property type="match status" value="1"/>
</dbReference>
<gene>
    <name evidence="5" type="ORF">C6N40_02265</name>
</gene>
<evidence type="ECO:0000256" key="2">
    <source>
        <dbReference type="ARBA" id="ARBA00022679"/>
    </source>
</evidence>
<organism evidence="5 6">
    <name type="scientific">Arenimonas caeni</name>
    <dbReference type="NCBI Taxonomy" id="2058085"/>
    <lineage>
        <taxon>Bacteria</taxon>
        <taxon>Pseudomonadati</taxon>
        <taxon>Pseudomonadota</taxon>
        <taxon>Gammaproteobacteria</taxon>
        <taxon>Lysobacterales</taxon>
        <taxon>Lysobacteraceae</taxon>
        <taxon>Arenimonas</taxon>
    </lineage>
</organism>
<keyword evidence="4" id="KW-0012">Acyltransferase</keyword>